<dbReference type="InterPro" id="IPR020904">
    <property type="entry name" value="Sc_DH/Rdtase_CS"/>
</dbReference>
<reference evidence="4" key="1">
    <citation type="journal article" date="2015" name="Insect Biochem. Mol. Biol.">
        <title>An insight into the sialome of the horse fly, Tabanus bromius.</title>
        <authorList>
            <person name="Ribeiro J.M."/>
            <person name="Kazimirova M."/>
            <person name="Takac P."/>
            <person name="Andersen J.F."/>
            <person name="Francischetti I.M."/>
        </authorList>
    </citation>
    <scope>NUCLEOTIDE SEQUENCE</scope>
</reference>
<dbReference type="SUPFAM" id="SSF51735">
    <property type="entry name" value="NAD(P)-binding Rossmann-fold domains"/>
    <property type="match status" value="1"/>
</dbReference>
<comment type="similarity">
    <text evidence="1 3">Belongs to the short-chain dehydrogenases/reductases (SDR) family.</text>
</comment>
<dbReference type="Pfam" id="PF00106">
    <property type="entry name" value="adh_short"/>
    <property type="match status" value="1"/>
</dbReference>
<evidence type="ECO:0000313" key="4">
    <source>
        <dbReference type="EMBL" id="JAI17559.1"/>
    </source>
</evidence>
<dbReference type="GO" id="GO:0016616">
    <property type="term" value="F:oxidoreductase activity, acting on the CH-OH group of donors, NAD or NADP as acceptor"/>
    <property type="evidence" value="ECO:0007669"/>
    <property type="project" value="UniProtKB-ARBA"/>
</dbReference>
<dbReference type="Gene3D" id="3.40.50.720">
    <property type="entry name" value="NAD(P)-binding Rossmann-like Domain"/>
    <property type="match status" value="1"/>
</dbReference>
<dbReference type="InterPro" id="IPR002347">
    <property type="entry name" value="SDR_fam"/>
</dbReference>
<dbReference type="PANTHER" id="PTHR43115:SF4">
    <property type="entry name" value="DEHYDROGENASE_REDUCTASE SDR FAMILY MEMBER 11"/>
    <property type="match status" value="1"/>
</dbReference>
<dbReference type="PRINTS" id="PR00080">
    <property type="entry name" value="SDRFAMILY"/>
</dbReference>
<organism evidence="4">
    <name type="scientific">Tabanus bromius</name>
    <name type="common">Band-eyed brown horse fly</name>
    <dbReference type="NCBI Taxonomy" id="304241"/>
    <lineage>
        <taxon>Eukaryota</taxon>
        <taxon>Metazoa</taxon>
        <taxon>Ecdysozoa</taxon>
        <taxon>Arthropoda</taxon>
        <taxon>Hexapoda</taxon>
        <taxon>Insecta</taxon>
        <taxon>Pterygota</taxon>
        <taxon>Neoptera</taxon>
        <taxon>Endopterygota</taxon>
        <taxon>Diptera</taxon>
        <taxon>Brachycera</taxon>
        <taxon>Tabanomorpha</taxon>
        <taxon>Tabanoidea</taxon>
        <taxon>Tabanidae</taxon>
        <taxon>Tabanus</taxon>
    </lineage>
</organism>
<dbReference type="PANTHER" id="PTHR43115">
    <property type="entry name" value="DEHYDROGENASE/REDUCTASE SDR FAMILY MEMBER 11"/>
    <property type="match status" value="1"/>
</dbReference>
<dbReference type="InterPro" id="IPR036291">
    <property type="entry name" value="NAD(P)-bd_dom_sf"/>
</dbReference>
<dbReference type="AlphaFoldDB" id="A0A0K8TT65"/>
<dbReference type="PROSITE" id="PS00061">
    <property type="entry name" value="ADH_SHORT"/>
    <property type="match status" value="1"/>
</dbReference>
<dbReference type="FunFam" id="3.40.50.720:FF:000047">
    <property type="entry name" value="NADP-dependent L-serine/L-allo-threonine dehydrogenase"/>
    <property type="match status" value="1"/>
</dbReference>
<accession>A0A0K8TT65</accession>
<dbReference type="EMBL" id="GDAI01000044">
    <property type="protein sequence ID" value="JAI17559.1"/>
    <property type="molecule type" value="mRNA"/>
</dbReference>
<evidence type="ECO:0000256" key="1">
    <source>
        <dbReference type="ARBA" id="ARBA00006484"/>
    </source>
</evidence>
<evidence type="ECO:0000256" key="2">
    <source>
        <dbReference type="ARBA" id="ARBA00023002"/>
    </source>
</evidence>
<evidence type="ECO:0000256" key="3">
    <source>
        <dbReference type="RuleBase" id="RU000363"/>
    </source>
</evidence>
<name>A0A0K8TT65_TABBR</name>
<dbReference type="PRINTS" id="PR00081">
    <property type="entry name" value="GDHRDH"/>
</dbReference>
<protein>
    <submittedName>
        <fullName evidence="4">Putative dehydrogenase</fullName>
    </submittedName>
</protein>
<proteinExistence type="evidence at transcript level"/>
<sequence>MDRWQNKIAVVTGASAGIGAAIIKDLVKAGLVVFGLARRVERVRDLKKDLAPELQKNLHAVQCDVSKEDEVKRVFNDIEAEFGSVDILVNNAGIIRSTELVAPDNTQPIREIIETNVMGVYYCTREAFNIMKKQNITGHVIVINSIAGRSVPYTPGGPSSNMYPASKHAITAMTEVYRREFHSHGTKVKITNISPGVVDTEIFTDEVKNLMSGIPMLRPEDVSDAVLYAISTPPHVQIHELVIKPLGEVF</sequence>
<keyword evidence="2" id="KW-0560">Oxidoreductase</keyword>